<keyword evidence="1" id="KW-0732">Signal</keyword>
<keyword evidence="3" id="KW-1185">Reference proteome</keyword>
<protein>
    <submittedName>
        <fullName evidence="2">Uncharacterized protein</fullName>
    </submittedName>
</protein>
<dbReference type="EMBL" id="JAFEJS010000003">
    <property type="protein sequence ID" value="MBT1172573.1"/>
    <property type="molecule type" value="Genomic_DNA"/>
</dbReference>
<dbReference type="Proteomes" id="UP000773064">
    <property type="component" value="Unassembled WGS sequence"/>
</dbReference>
<evidence type="ECO:0000313" key="3">
    <source>
        <dbReference type="Proteomes" id="UP000773064"/>
    </source>
</evidence>
<evidence type="ECO:0000256" key="1">
    <source>
        <dbReference type="SAM" id="SignalP"/>
    </source>
</evidence>
<evidence type="ECO:0000313" key="2">
    <source>
        <dbReference type="EMBL" id="MBT1172573.1"/>
    </source>
</evidence>
<accession>A0ABS5UP08</accession>
<comment type="caution">
    <text evidence="2">The sequence shown here is derived from an EMBL/GenBank/DDBJ whole genome shotgun (WGS) entry which is preliminary data.</text>
</comment>
<organism evidence="2 3">
    <name type="scientific">Bifidobacterium santillanense</name>
    <dbReference type="NCBI Taxonomy" id="2809028"/>
    <lineage>
        <taxon>Bacteria</taxon>
        <taxon>Bacillati</taxon>
        <taxon>Actinomycetota</taxon>
        <taxon>Actinomycetes</taxon>
        <taxon>Bifidobacteriales</taxon>
        <taxon>Bifidobacteriaceae</taxon>
        <taxon>Bifidobacterium</taxon>
    </lineage>
</organism>
<reference evidence="2 3" key="1">
    <citation type="journal article" date="2021" name="Environ. Microbiol.">
        <title>Genetic insights into the dark matter of the mammalian gut microbiota through targeted genome reconstruction.</title>
        <authorList>
            <person name="Lugli G.A."/>
            <person name="Alessandri G."/>
            <person name="Milani C."/>
            <person name="Viappiani A."/>
            <person name="Fontana F."/>
            <person name="Tarracchini C."/>
            <person name="Mancabelli L."/>
            <person name="Argentini C."/>
            <person name="Ruiz L."/>
            <person name="Margolles A."/>
            <person name="van Sinderen D."/>
            <person name="Turroni F."/>
            <person name="Ventura M."/>
        </authorList>
    </citation>
    <scope>NUCLEOTIDE SEQUENCE [LARGE SCALE GENOMIC DNA]</scope>
    <source>
        <strain evidence="2 3">MA2</strain>
    </source>
</reference>
<feature type="chain" id="PRO_5045801861" evidence="1">
    <location>
        <begin position="30"/>
        <end position="208"/>
    </location>
</feature>
<feature type="signal peptide" evidence="1">
    <location>
        <begin position="1"/>
        <end position="29"/>
    </location>
</feature>
<sequence>MNESHANRGMRLLALIASVGLLCAPAACGTGTSASDSPGQAQGSGGSVSRVTLYASVDQLAEDSDLIIAGQVTDTTTARDIDDSADLTLATVTVLETLKGETPDANEAIVHQTGSREQHTPNTLYTPNTLLSRGDVVLLFLVHSGLGGNLAEQYYITGAGAGMYRMTDAESPLSIDDMDNVSFHRVNTDSGDDLPDVLSVEELRNGIG</sequence>
<gene>
    <name evidence="2" type="ORF">JS528_04215</name>
</gene>
<name>A0ABS5UP08_9BIFI</name>
<proteinExistence type="predicted"/>
<dbReference type="RefSeq" id="WP_214357854.1">
    <property type="nucleotide sequence ID" value="NZ_JAFEJS010000003.1"/>
</dbReference>